<dbReference type="Gene3D" id="3.40.50.1820">
    <property type="entry name" value="alpha/beta hydrolase"/>
    <property type="match status" value="1"/>
</dbReference>
<dbReference type="EMBL" id="OV725080">
    <property type="protein sequence ID" value="CAH1399521.1"/>
    <property type="molecule type" value="Genomic_DNA"/>
</dbReference>
<gene>
    <name evidence="2" type="ORF">NEZAVI_LOCUS8953</name>
</gene>
<dbReference type="InterPro" id="IPR029058">
    <property type="entry name" value="AB_hydrolase_fold"/>
</dbReference>
<dbReference type="AlphaFoldDB" id="A0A9P0MQP7"/>
<evidence type="ECO:0000259" key="1">
    <source>
        <dbReference type="Pfam" id="PF12146"/>
    </source>
</evidence>
<sequence length="294" mass="33399">MKFNRENTERFSVRELFCLVCCPPLPSKIVAKIAFKPPEPSYVFASDSSRNNRITFLESDINIANCDRDNLECFFARTSRGNRIACMFVKRCPLARYTILFSHGNASDIGLMYPFFLDLCNKVCCNVFGYDYSGYGVSTGRPSEKNMYADIDCVWRILISRYNIRPENIILYGQSLGSVPTVDLAARRKVGAVVLHSPILSALRVVYPQMKKTWCCDSFLNIEKVENISSPVLVIHGNNDETVPFSHGVTLFEKCPCSVNPLWVCGAGHNTVEFHDVYLERLKNFVHIDLKNFD</sequence>
<dbReference type="GO" id="GO:0008474">
    <property type="term" value="F:palmitoyl-(protein) hydrolase activity"/>
    <property type="evidence" value="ECO:0007669"/>
    <property type="project" value="TreeGrafter"/>
</dbReference>
<proteinExistence type="predicted"/>
<dbReference type="OrthoDB" id="446723at2759"/>
<dbReference type="InterPro" id="IPR022742">
    <property type="entry name" value="Hydrolase_4"/>
</dbReference>
<keyword evidence="3" id="KW-1185">Reference proteome</keyword>
<name>A0A9P0MQP7_NEZVI</name>
<evidence type="ECO:0000313" key="3">
    <source>
        <dbReference type="Proteomes" id="UP001152798"/>
    </source>
</evidence>
<feature type="domain" description="Serine aminopeptidase S33" evidence="1">
    <location>
        <begin position="96"/>
        <end position="211"/>
    </location>
</feature>
<dbReference type="SUPFAM" id="SSF53474">
    <property type="entry name" value="alpha/beta-Hydrolases"/>
    <property type="match status" value="1"/>
</dbReference>
<dbReference type="Proteomes" id="UP001152798">
    <property type="component" value="Chromosome 4"/>
</dbReference>
<accession>A0A9P0MQP7</accession>
<evidence type="ECO:0000313" key="2">
    <source>
        <dbReference type="EMBL" id="CAH1399521.1"/>
    </source>
</evidence>
<dbReference type="GO" id="GO:0005886">
    <property type="term" value="C:plasma membrane"/>
    <property type="evidence" value="ECO:0007669"/>
    <property type="project" value="TreeGrafter"/>
</dbReference>
<dbReference type="PANTHER" id="PTHR12277">
    <property type="entry name" value="ALPHA/BETA HYDROLASE DOMAIN-CONTAINING PROTEIN"/>
    <property type="match status" value="1"/>
</dbReference>
<protein>
    <recommendedName>
        <fullName evidence="1">Serine aminopeptidase S33 domain-containing protein</fullName>
    </recommendedName>
</protein>
<organism evidence="2 3">
    <name type="scientific">Nezara viridula</name>
    <name type="common">Southern green stink bug</name>
    <name type="synonym">Cimex viridulus</name>
    <dbReference type="NCBI Taxonomy" id="85310"/>
    <lineage>
        <taxon>Eukaryota</taxon>
        <taxon>Metazoa</taxon>
        <taxon>Ecdysozoa</taxon>
        <taxon>Arthropoda</taxon>
        <taxon>Hexapoda</taxon>
        <taxon>Insecta</taxon>
        <taxon>Pterygota</taxon>
        <taxon>Neoptera</taxon>
        <taxon>Paraneoptera</taxon>
        <taxon>Hemiptera</taxon>
        <taxon>Heteroptera</taxon>
        <taxon>Panheteroptera</taxon>
        <taxon>Pentatomomorpha</taxon>
        <taxon>Pentatomoidea</taxon>
        <taxon>Pentatomidae</taxon>
        <taxon>Pentatominae</taxon>
        <taxon>Nezara</taxon>
    </lineage>
</organism>
<reference evidence="2" key="1">
    <citation type="submission" date="2022-01" db="EMBL/GenBank/DDBJ databases">
        <authorList>
            <person name="King R."/>
        </authorList>
    </citation>
    <scope>NUCLEOTIDE SEQUENCE</scope>
</reference>
<dbReference type="GO" id="GO:0010008">
    <property type="term" value="C:endosome membrane"/>
    <property type="evidence" value="ECO:0007669"/>
    <property type="project" value="TreeGrafter"/>
</dbReference>
<dbReference type="PANTHER" id="PTHR12277:SF81">
    <property type="entry name" value="PROTEIN ABHD13"/>
    <property type="match status" value="1"/>
</dbReference>
<dbReference type="Pfam" id="PF12146">
    <property type="entry name" value="Hydrolase_4"/>
    <property type="match status" value="1"/>
</dbReference>